<evidence type="ECO:0000313" key="4">
    <source>
        <dbReference type="Proteomes" id="UP001500467"/>
    </source>
</evidence>
<organism evidence="3 4">
    <name type="scientific">Prauserella alba</name>
    <dbReference type="NCBI Taxonomy" id="176898"/>
    <lineage>
        <taxon>Bacteria</taxon>
        <taxon>Bacillati</taxon>
        <taxon>Actinomycetota</taxon>
        <taxon>Actinomycetes</taxon>
        <taxon>Pseudonocardiales</taxon>
        <taxon>Pseudonocardiaceae</taxon>
        <taxon>Prauserella</taxon>
    </lineage>
</organism>
<dbReference type="PANTHER" id="PTHR35936">
    <property type="entry name" value="MEMBRANE-BOUND LYTIC MUREIN TRANSGLYCOSYLASE F"/>
    <property type="match status" value="1"/>
</dbReference>
<dbReference type="SUPFAM" id="SSF53850">
    <property type="entry name" value="Periplasmic binding protein-like II"/>
    <property type="match status" value="1"/>
</dbReference>
<dbReference type="Pfam" id="PF00497">
    <property type="entry name" value="SBP_bac_3"/>
    <property type="match status" value="1"/>
</dbReference>
<gene>
    <name evidence="3" type="ORF">GCM10009675_34060</name>
</gene>
<dbReference type="RefSeq" id="WP_253859129.1">
    <property type="nucleotide sequence ID" value="NZ_BAAALM010000012.1"/>
</dbReference>
<dbReference type="SMART" id="SM00062">
    <property type="entry name" value="PBPb"/>
    <property type="match status" value="1"/>
</dbReference>
<reference evidence="4" key="1">
    <citation type="journal article" date="2019" name="Int. J. Syst. Evol. Microbiol.">
        <title>The Global Catalogue of Microorganisms (GCM) 10K type strain sequencing project: providing services to taxonomists for standard genome sequencing and annotation.</title>
        <authorList>
            <consortium name="The Broad Institute Genomics Platform"/>
            <consortium name="The Broad Institute Genome Sequencing Center for Infectious Disease"/>
            <person name="Wu L."/>
            <person name="Ma J."/>
        </authorList>
    </citation>
    <scope>NUCLEOTIDE SEQUENCE [LARGE SCALE GENOMIC DNA]</scope>
    <source>
        <strain evidence="4">JCM 13022</strain>
    </source>
</reference>
<feature type="domain" description="Solute-binding protein family 3/N-terminal" evidence="2">
    <location>
        <begin position="18"/>
        <end position="243"/>
    </location>
</feature>
<evidence type="ECO:0000259" key="2">
    <source>
        <dbReference type="SMART" id="SM00062"/>
    </source>
</evidence>
<dbReference type="CDD" id="cd13530">
    <property type="entry name" value="PBP2_peptides_like"/>
    <property type="match status" value="1"/>
</dbReference>
<dbReference type="Gene3D" id="3.40.190.10">
    <property type="entry name" value="Periplasmic binding protein-like II"/>
    <property type="match status" value="2"/>
</dbReference>
<evidence type="ECO:0000256" key="1">
    <source>
        <dbReference type="ARBA" id="ARBA00022729"/>
    </source>
</evidence>
<comment type="caution">
    <text evidence="3">The sequence shown here is derived from an EMBL/GenBank/DDBJ whole genome shotgun (WGS) entry which is preliminary data.</text>
</comment>
<proteinExistence type="predicted"/>
<protein>
    <submittedName>
        <fullName evidence="3">ABC transporter substrate-binding protein</fullName>
    </submittedName>
</protein>
<evidence type="ECO:0000313" key="3">
    <source>
        <dbReference type="EMBL" id="GAA1210598.1"/>
    </source>
</evidence>
<keyword evidence="1" id="KW-0732">Signal</keyword>
<dbReference type="InterPro" id="IPR001638">
    <property type="entry name" value="Solute-binding_3/MltF_N"/>
</dbReference>
<name>A0ABP4G1Y4_9PSEU</name>
<accession>A0ABP4G1Y4</accession>
<dbReference type="Proteomes" id="UP001500467">
    <property type="component" value="Unassembled WGS sequence"/>
</dbReference>
<keyword evidence="4" id="KW-1185">Reference proteome</keyword>
<sequence length="251" mass="27292">MPEDCRPTENVQTLTDGELTVLVAEHPPFVSMSGNELTGIEGELIKDIAADLCLELNATSTSFSAVIEGLQSGRADLSAGNWTVNDERRKLFEVSHGIYTSGMGIVTRDKNWSSVEQLEGKPLGTPQGYLWVEQLNDVYGADNVRQYQTDTAVLDDVNAGRIEAGIVSLAANTWRLQQDQYSALTMAEMKPTEQIPYTQEPPTSVALIAKGNTALEKATNASIKDYYESGELGKALKKAGLDPDTAYPDED</sequence>
<dbReference type="PANTHER" id="PTHR35936:SF32">
    <property type="entry name" value="MEMBRANE-BOUND LYTIC MUREIN TRANSGLYCOSYLASE F"/>
    <property type="match status" value="1"/>
</dbReference>
<dbReference type="EMBL" id="BAAALM010000012">
    <property type="protein sequence ID" value="GAA1210598.1"/>
    <property type="molecule type" value="Genomic_DNA"/>
</dbReference>